<accession>W0LF98</accession>
<dbReference type="PATRIC" id="fig|1441930.4.peg.4999"/>
<organism evidence="2 3">
    <name type="scientific">Chania multitudinisentens RB-25</name>
    <dbReference type="NCBI Taxonomy" id="1441930"/>
    <lineage>
        <taxon>Bacteria</taxon>
        <taxon>Pseudomonadati</taxon>
        <taxon>Pseudomonadota</taxon>
        <taxon>Gammaproteobacteria</taxon>
        <taxon>Enterobacterales</taxon>
        <taxon>Yersiniaceae</taxon>
        <taxon>Chania</taxon>
    </lineage>
</organism>
<feature type="signal peptide" evidence="1">
    <location>
        <begin position="1"/>
        <end position="22"/>
    </location>
</feature>
<dbReference type="EMBL" id="CP007044">
    <property type="protein sequence ID" value="AHG22543.1"/>
    <property type="molecule type" value="Genomic_DNA"/>
</dbReference>
<keyword evidence="1" id="KW-0732">Signal</keyword>
<dbReference type="OrthoDB" id="7065744at2"/>
<dbReference type="eggNOG" id="COG3042">
    <property type="taxonomic scope" value="Bacteria"/>
</dbReference>
<keyword evidence="3" id="KW-1185">Reference proteome</keyword>
<reference evidence="2 3" key="2">
    <citation type="submission" date="2015-03" db="EMBL/GenBank/DDBJ databases">
        <authorList>
            <person name="Chan K.-G."/>
        </authorList>
    </citation>
    <scope>NUCLEOTIDE SEQUENCE [LARGE SCALE GENOMIC DNA]</scope>
    <source>
        <strain evidence="2 3">RB-25</strain>
    </source>
</reference>
<evidence type="ECO:0000313" key="2">
    <source>
        <dbReference type="EMBL" id="AHG22543.1"/>
    </source>
</evidence>
<name>W0LF98_9GAMM</name>
<feature type="chain" id="PRO_5004792206" evidence="1">
    <location>
        <begin position="23"/>
        <end position="87"/>
    </location>
</feature>
<dbReference type="Proteomes" id="UP000019030">
    <property type="component" value="Chromosome"/>
</dbReference>
<keyword evidence="2" id="KW-0449">Lipoprotein</keyword>
<proteinExistence type="predicted"/>
<dbReference type="KEGG" id="sfo:Z042_25250"/>
<dbReference type="RefSeq" id="WP_024910743.1">
    <property type="nucleotide sequence ID" value="NZ_CP007044.2"/>
</dbReference>
<evidence type="ECO:0000256" key="1">
    <source>
        <dbReference type="SAM" id="SignalP"/>
    </source>
</evidence>
<dbReference type="Pfam" id="PF03891">
    <property type="entry name" value="DUF333"/>
    <property type="match status" value="1"/>
</dbReference>
<dbReference type="STRING" id="1441930.Z042_25250"/>
<evidence type="ECO:0000313" key="3">
    <source>
        <dbReference type="Proteomes" id="UP000019030"/>
    </source>
</evidence>
<dbReference type="AlphaFoldDB" id="W0LF98"/>
<protein>
    <submittedName>
        <fullName evidence="2">Lipoprotein</fullName>
    </submittedName>
</protein>
<dbReference type="InterPro" id="IPR005590">
    <property type="entry name" value="DUF333"/>
</dbReference>
<gene>
    <name evidence="2" type="ORF">Z042_25250</name>
</gene>
<sequence length="87" mass="8744">MTMAKCLLTGAVLFLAACGSNNNVEPPQEGTSASINMIPTSAPCASVGGVTTIAHNLNGDTLRMCQMPNGKQCEESTLGQGACANAG</sequence>
<dbReference type="PROSITE" id="PS51257">
    <property type="entry name" value="PROKAR_LIPOPROTEIN"/>
    <property type="match status" value="1"/>
</dbReference>
<reference evidence="2 3" key="1">
    <citation type="submission" date="2014-01" db="EMBL/GenBank/DDBJ databases">
        <title>Isolation of Serratia multitudinisentens RB-25 from Ex-Landfill site.</title>
        <authorList>
            <person name="Robson E.H.J."/>
        </authorList>
    </citation>
    <scope>NUCLEOTIDE SEQUENCE [LARGE SCALE GENOMIC DNA]</scope>
    <source>
        <strain evidence="2 3">RB-25</strain>
    </source>
</reference>
<dbReference type="HOGENOM" id="CLU_155318_2_1_6"/>